<sequence length="284" mass="32805">YRTSGPGNESEDLDKGCASLANFVAECELLEARRVDLLSSERLLDLPISTYPELKEMHGELQKLKPIYDLYTEQKSARQDWACILWKDAKLGDLVSSTREFINRFRQRPRRMRALPAARMLNTILKNFLESLLLIQNLKDDAMRDRHWKQLMEKTGISFDMDPQTFTLEGVFAMQLHQFADVISMVVSNAQREVVIEKNLEDIKNIWLEMRFSISPYTKCNKEPCFILASVEEPSQIMEDHMMSLQSIGASRHATPFLAIVRQWERDLTIVSDTLDVSHTSFIG</sequence>
<evidence type="ECO:0000259" key="12">
    <source>
        <dbReference type="Pfam" id="PF08393"/>
    </source>
</evidence>
<evidence type="ECO:0000313" key="14">
    <source>
        <dbReference type="Proteomes" id="UP000054324"/>
    </source>
</evidence>
<dbReference type="GO" id="GO:0005874">
    <property type="term" value="C:microtubule"/>
    <property type="evidence" value="ECO:0007669"/>
    <property type="project" value="UniProtKB-KW"/>
</dbReference>
<evidence type="ECO:0000313" key="13">
    <source>
        <dbReference type="EMBL" id="KER29637.1"/>
    </source>
</evidence>
<dbReference type="GO" id="GO:0005930">
    <property type="term" value="C:axoneme"/>
    <property type="evidence" value="ECO:0007669"/>
    <property type="project" value="UniProtKB-SubCell"/>
</dbReference>
<dbReference type="Pfam" id="PF08393">
    <property type="entry name" value="DHC_N2"/>
    <property type="match status" value="1"/>
</dbReference>
<comment type="subcellular location">
    <subcellularLocation>
        <location evidence="1">Cytoplasm</location>
        <location evidence="1">Cytoskeleton</location>
        <location evidence="1">Cilium axoneme</location>
    </subcellularLocation>
</comment>
<dbReference type="GO" id="GO:0097729">
    <property type="term" value="C:9+2 motile cilium"/>
    <property type="evidence" value="ECO:0007669"/>
    <property type="project" value="TreeGrafter"/>
</dbReference>
<evidence type="ECO:0000256" key="7">
    <source>
        <dbReference type="ARBA" id="ARBA00023054"/>
    </source>
</evidence>
<proteinExistence type="predicted"/>
<keyword evidence="6" id="KW-0243">Dynein</keyword>
<keyword evidence="7" id="KW-0175">Coiled coil</keyword>
<dbReference type="PANTHER" id="PTHR10676">
    <property type="entry name" value="DYNEIN HEAVY CHAIN FAMILY PROTEIN"/>
    <property type="match status" value="1"/>
</dbReference>
<dbReference type="Gene3D" id="1.20.140.100">
    <property type="entry name" value="Dynein heavy chain, N-terminal domain 2"/>
    <property type="match status" value="1"/>
</dbReference>
<feature type="non-terminal residue" evidence="13">
    <location>
        <position position="1"/>
    </location>
</feature>
<evidence type="ECO:0000256" key="11">
    <source>
        <dbReference type="ARBA" id="ARBA00023273"/>
    </source>
</evidence>
<dbReference type="STRING" id="6198.A0A074ZUW7"/>
<evidence type="ECO:0000256" key="1">
    <source>
        <dbReference type="ARBA" id="ARBA00004430"/>
    </source>
</evidence>
<dbReference type="GO" id="GO:0051959">
    <property type="term" value="F:dynein light intermediate chain binding"/>
    <property type="evidence" value="ECO:0007669"/>
    <property type="project" value="InterPro"/>
</dbReference>
<keyword evidence="5" id="KW-0067">ATP-binding</keyword>
<keyword evidence="2" id="KW-0963">Cytoplasm</keyword>
<keyword evidence="4" id="KW-0547">Nucleotide-binding</keyword>
<dbReference type="GO" id="GO:0008569">
    <property type="term" value="F:minus-end-directed microtubule motor activity"/>
    <property type="evidence" value="ECO:0007669"/>
    <property type="project" value="TreeGrafter"/>
</dbReference>
<feature type="domain" description="Dynein heavy chain linker" evidence="12">
    <location>
        <begin position="54"/>
        <end position="277"/>
    </location>
</feature>
<dbReference type="FunFam" id="1.10.287.2620:FF:000002">
    <property type="entry name" value="Dynein heavy chain 2, axonemal"/>
    <property type="match status" value="1"/>
</dbReference>
<evidence type="ECO:0000256" key="3">
    <source>
        <dbReference type="ARBA" id="ARBA00022701"/>
    </source>
</evidence>
<dbReference type="InterPro" id="IPR026983">
    <property type="entry name" value="DHC"/>
</dbReference>
<evidence type="ECO:0000256" key="6">
    <source>
        <dbReference type="ARBA" id="ARBA00023017"/>
    </source>
</evidence>
<evidence type="ECO:0000256" key="8">
    <source>
        <dbReference type="ARBA" id="ARBA00023069"/>
    </source>
</evidence>
<protein>
    <recommendedName>
        <fullName evidence="12">Dynein heavy chain linker domain-containing protein</fullName>
    </recommendedName>
</protein>
<dbReference type="KEGG" id="ovi:T265_13312"/>
<dbReference type="GO" id="GO:0005524">
    <property type="term" value="F:ATP binding"/>
    <property type="evidence" value="ECO:0007669"/>
    <property type="project" value="UniProtKB-KW"/>
</dbReference>
<dbReference type="InterPro" id="IPR042222">
    <property type="entry name" value="Dynein_2_N"/>
</dbReference>
<evidence type="ECO:0000256" key="10">
    <source>
        <dbReference type="ARBA" id="ARBA00023212"/>
    </source>
</evidence>
<dbReference type="GO" id="GO:0030286">
    <property type="term" value="C:dynein complex"/>
    <property type="evidence" value="ECO:0007669"/>
    <property type="project" value="UniProtKB-KW"/>
</dbReference>
<dbReference type="GeneID" id="20327479"/>
<dbReference type="RefSeq" id="XP_009166600.1">
    <property type="nucleotide sequence ID" value="XM_009168336.1"/>
</dbReference>
<dbReference type="Gene3D" id="1.10.287.2620">
    <property type="match status" value="1"/>
</dbReference>
<dbReference type="OrthoDB" id="10251809at2759"/>
<keyword evidence="14" id="KW-1185">Reference proteome</keyword>
<dbReference type="InterPro" id="IPR013602">
    <property type="entry name" value="Dynein_heavy_linker"/>
</dbReference>
<dbReference type="CTD" id="20327479"/>
<dbReference type="GO" id="GO:0045505">
    <property type="term" value="F:dynein intermediate chain binding"/>
    <property type="evidence" value="ECO:0007669"/>
    <property type="project" value="InterPro"/>
</dbReference>
<accession>A0A074ZUW7</accession>
<keyword evidence="8" id="KW-0969">Cilium</keyword>
<dbReference type="GO" id="GO:0060294">
    <property type="term" value="P:cilium movement involved in cell motility"/>
    <property type="evidence" value="ECO:0007669"/>
    <property type="project" value="TreeGrafter"/>
</dbReference>
<dbReference type="AlphaFoldDB" id="A0A074ZUW7"/>
<dbReference type="Proteomes" id="UP000054324">
    <property type="component" value="Unassembled WGS sequence"/>
</dbReference>
<evidence type="ECO:0000256" key="5">
    <source>
        <dbReference type="ARBA" id="ARBA00022840"/>
    </source>
</evidence>
<keyword evidence="10" id="KW-0206">Cytoskeleton</keyword>
<keyword evidence="9" id="KW-0505">Motor protein</keyword>
<reference evidence="13 14" key="1">
    <citation type="submission" date="2013-11" db="EMBL/GenBank/DDBJ databases">
        <title>Opisthorchis viverrini - life in the bile duct.</title>
        <authorList>
            <person name="Young N.D."/>
            <person name="Nagarajan N."/>
            <person name="Lin S.J."/>
            <person name="Korhonen P.K."/>
            <person name="Jex A.R."/>
            <person name="Hall R.S."/>
            <person name="Safavi-Hemami H."/>
            <person name="Kaewkong W."/>
            <person name="Bertrand D."/>
            <person name="Gao S."/>
            <person name="Seet Q."/>
            <person name="Wongkham S."/>
            <person name="Teh B.T."/>
            <person name="Wongkham C."/>
            <person name="Intapan P.M."/>
            <person name="Maleewong W."/>
            <person name="Yang X."/>
            <person name="Hu M."/>
            <person name="Wang Z."/>
            <person name="Hofmann A."/>
            <person name="Sternberg P.W."/>
            <person name="Tan P."/>
            <person name="Wang J."/>
            <person name="Gasser R.B."/>
        </authorList>
    </citation>
    <scope>NUCLEOTIDE SEQUENCE [LARGE SCALE GENOMIC DNA]</scope>
</reference>
<evidence type="ECO:0000256" key="4">
    <source>
        <dbReference type="ARBA" id="ARBA00022741"/>
    </source>
</evidence>
<evidence type="ECO:0000256" key="9">
    <source>
        <dbReference type="ARBA" id="ARBA00023175"/>
    </source>
</evidence>
<gene>
    <name evidence="13" type="ORF">T265_13312</name>
</gene>
<name>A0A074ZUW7_OPIVI</name>
<feature type="non-terminal residue" evidence="13">
    <location>
        <position position="284"/>
    </location>
</feature>
<evidence type="ECO:0000256" key="2">
    <source>
        <dbReference type="ARBA" id="ARBA00022490"/>
    </source>
</evidence>
<keyword evidence="3" id="KW-0493">Microtubule</keyword>
<keyword evidence="11" id="KW-0966">Cell projection</keyword>
<dbReference type="PANTHER" id="PTHR10676:SF343">
    <property type="entry name" value="DYNEIN AXONEMAL HEAVY CHAIN 10"/>
    <property type="match status" value="1"/>
</dbReference>
<dbReference type="EMBL" id="KL596674">
    <property type="protein sequence ID" value="KER29637.1"/>
    <property type="molecule type" value="Genomic_DNA"/>
</dbReference>
<organism evidence="13 14">
    <name type="scientific">Opisthorchis viverrini</name>
    <name type="common">Southeast Asian liver fluke</name>
    <dbReference type="NCBI Taxonomy" id="6198"/>
    <lineage>
        <taxon>Eukaryota</taxon>
        <taxon>Metazoa</taxon>
        <taxon>Spiralia</taxon>
        <taxon>Lophotrochozoa</taxon>
        <taxon>Platyhelminthes</taxon>
        <taxon>Trematoda</taxon>
        <taxon>Digenea</taxon>
        <taxon>Opisthorchiida</taxon>
        <taxon>Opisthorchiata</taxon>
        <taxon>Opisthorchiidae</taxon>
        <taxon>Opisthorchis</taxon>
    </lineage>
</organism>